<accession>A0A9X2HQK5</accession>
<organism evidence="1 2">
    <name type="scientific">Sphingomonas tagetis</name>
    <dbReference type="NCBI Taxonomy" id="2949092"/>
    <lineage>
        <taxon>Bacteria</taxon>
        <taxon>Pseudomonadati</taxon>
        <taxon>Pseudomonadota</taxon>
        <taxon>Alphaproteobacteria</taxon>
        <taxon>Sphingomonadales</taxon>
        <taxon>Sphingomonadaceae</taxon>
        <taxon>Sphingomonas</taxon>
    </lineage>
</organism>
<dbReference type="Pfam" id="PF20370">
    <property type="entry name" value="DUF6665"/>
    <property type="match status" value="1"/>
</dbReference>
<name>A0A9X2HQK5_9SPHN</name>
<keyword evidence="2" id="KW-1185">Reference proteome</keyword>
<dbReference type="Proteomes" id="UP001139451">
    <property type="component" value="Unassembled WGS sequence"/>
</dbReference>
<dbReference type="InterPro" id="IPR046606">
    <property type="entry name" value="DUF6665"/>
</dbReference>
<dbReference type="AlphaFoldDB" id="A0A9X2HQK5"/>
<sequence length="107" mass="11217">MSSRPLSVSSRAEEVYNDFQREVLAEKAASLGRAGKALEVALATLRGAGADEDRDALVQAAADAAHVYLIQREAAGIHRLGSPLEDFGVPGEVRVRIGARPSPPPAA</sequence>
<protein>
    <submittedName>
        <fullName evidence="1">Uncharacterized protein</fullName>
    </submittedName>
</protein>
<reference evidence="1" key="1">
    <citation type="submission" date="2022-05" db="EMBL/GenBank/DDBJ databases">
        <title>Sphingomonas sp. strain MG17 Genome sequencing and assembly.</title>
        <authorList>
            <person name="Kim I."/>
        </authorList>
    </citation>
    <scope>NUCLEOTIDE SEQUENCE</scope>
    <source>
        <strain evidence="1">MG17</strain>
    </source>
</reference>
<dbReference type="RefSeq" id="WP_254294694.1">
    <property type="nucleotide sequence ID" value="NZ_JAMLDX010000012.1"/>
</dbReference>
<evidence type="ECO:0000313" key="2">
    <source>
        <dbReference type="Proteomes" id="UP001139451"/>
    </source>
</evidence>
<proteinExistence type="predicted"/>
<comment type="caution">
    <text evidence="1">The sequence shown here is derived from an EMBL/GenBank/DDBJ whole genome shotgun (WGS) entry which is preliminary data.</text>
</comment>
<evidence type="ECO:0000313" key="1">
    <source>
        <dbReference type="EMBL" id="MCP3731794.1"/>
    </source>
</evidence>
<dbReference type="EMBL" id="JAMLDX010000012">
    <property type="protein sequence ID" value="MCP3731794.1"/>
    <property type="molecule type" value="Genomic_DNA"/>
</dbReference>
<gene>
    <name evidence="1" type="ORF">M9978_15310</name>
</gene>